<sequence>MTQIAITCGIYASPYRVIDALSALYQCTVYEDPVLIEQTGQAYDLKTDLIFKSIQCRQIPFDNFTHDRKKCLAALKVQISQNILNGPCLFSGILSHLIPASVSGIYRIMSATPMQVRRQRAMNIDHLSSQAATNAIARSDHREERFAAQLNLDSLWDPARHNMALEWEKVDAAAHDMTIEAVNQALEKIRSDIASSTKNADKIMHALDFNISARVDAALAGLGHHLIIESDSGHVLVTLDRKVMNLARAQKEIMDLAREVPGVKSVKTKIGPNFYKGGIVPNWDLTAPFRRKT</sequence>
<proteinExistence type="predicted"/>
<dbReference type="EMBL" id="CM001488">
    <property type="protein sequence ID" value="EIM63459.1"/>
    <property type="molecule type" value="Genomic_DNA"/>
</dbReference>
<evidence type="ECO:0000313" key="1">
    <source>
        <dbReference type="EMBL" id="EIM63459.1"/>
    </source>
</evidence>
<dbReference type="HOGENOM" id="CLU_949071_0_0_7"/>
<dbReference type="STRING" id="879212.DespoDRAFT_01523"/>
<dbReference type="Proteomes" id="UP000005778">
    <property type="component" value="Chromosome"/>
</dbReference>
<keyword evidence="2" id="KW-1185">Reference proteome</keyword>
<dbReference type="eggNOG" id="COG0745">
    <property type="taxonomic scope" value="Bacteria"/>
</dbReference>
<dbReference type="AlphaFoldDB" id="I5B1U6"/>
<reference evidence="1 2" key="2">
    <citation type="submission" date="2012-02" db="EMBL/GenBank/DDBJ databases">
        <title>Improved High-Quality Draft sequence of Desulfobacter postgatei 2ac9.</title>
        <authorList>
            <consortium name="US DOE Joint Genome Institute"/>
            <person name="Lucas S."/>
            <person name="Han J."/>
            <person name="Lapidus A."/>
            <person name="Cheng J.-F."/>
            <person name="Goodwin L."/>
            <person name="Pitluck S."/>
            <person name="Peters L."/>
            <person name="Ovchinnikova G."/>
            <person name="Held B."/>
            <person name="Detter J.C."/>
            <person name="Han C."/>
            <person name="Tapia R."/>
            <person name="Land M."/>
            <person name="Hauser L."/>
            <person name="Kyrpides N."/>
            <person name="Ivanova N."/>
            <person name="Pagani I."/>
            <person name="Orellana R."/>
            <person name="Lovley D."/>
            <person name="Woyke T."/>
        </authorList>
    </citation>
    <scope>NUCLEOTIDE SEQUENCE [LARGE SCALE GENOMIC DNA]</scope>
    <source>
        <strain evidence="1 2">2ac9</strain>
    </source>
</reference>
<dbReference type="InterPro" id="IPR027417">
    <property type="entry name" value="P-loop_NTPase"/>
</dbReference>
<protein>
    <submittedName>
        <fullName evidence="1">Uncharacterized protein</fullName>
    </submittedName>
</protein>
<evidence type="ECO:0000313" key="2">
    <source>
        <dbReference type="Proteomes" id="UP000005778"/>
    </source>
</evidence>
<dbReference type="RefSeq" id="WP_004072549.1">
    <property type="nucleotide sequence ID" value="NZ_CM001488.1"/>
</dbReference>
<dbReference type="Gene3D" id="3.40.50.300">
    <property type="entry name" value="P-loop containing nucleotide triphosphate hydrolases"/>
    <property type="match status" value="1"/>
</dbReference>
<organism evidence="1 2">
    <name type="scientific">Desulfobacter postgatei 2ac9</name>
    <dbReference type="NCBI Taxonomy" id="879212"/>
    <lineage>
        <taxon>Bacteria</taxon>
        <taxon>Pseudomonadati</taxon>
        <taxon>Thermodesulfobacteriota</taxon>
        <taxon>Desulfobacteria</taxon>
        <taxon>Desulfobacterales</taxon>
        <taxon>Desulfobacteraceae</taxon>
        <taxon>Desulfobacter</taxon>
    </lineage>
</organism>
<name>I5B1U6_9BACT</name>
<accession>I5B1U6</accession>
<reference evidence="1 2" key="1">
    <citation type="submission" date="2011-09" db="EMBL/GenBank/DDBJ databases">
        <authorList>
            <consortium name="US DOE Joint Genome Institute (JGI-PGF)"/>
            <person name="Lucas S."/>
            <person name="Han J."/>
            <person name="Lapidus A."/>
            <person name="Cheng J.-F."/>
            <person name="Goodwin L."/>
            <person name="Pitluck S."/>
            <person name="Peters L."/>
            <person name="Land M.L."/>
            <person name="Hauser L."/>
            <person name="Orellana R."/>
            <person name="Lovley D."/>
            <person name="Woyke T.J."/>
        </authorList>
    </citation>
    <scope>NUCLEOTIDE SEQUENCE [LARGE SCALE GENOMIC DNA]</scope>
    <source>
        <strain evidence="1 2">2ac9</strain>
    </source>
</reference>
<dbReference type="OrthoDB" id="5414122at2"/>
<gene>
    <name evidence="1" type="ORF">DespoDRAFT_01523</name>
</gene>
<dbReference type="Pfam" id="PF13189">
    <property type="entry name" value="Cytidylate_kin2"/>
    <property type="match status" value="1"/>
</dbReference>